<sequence length="87" mass="9836">MDLYAGVELPPIPHPEKPEGRITWHGSSEFNSYNRWNKDPRKDAAFATEVRRHYAACVSYADKHVGDILAKLGKRLFFHPVVSSGKA</sequence>
<dbReference type="InterPro" id="IPR017850">
    <property type="entry name" value="Alkaline_phosphatase_core_sf"/>
</dbReference>
<dbReference type="Gene3D" id="3.40.720.10">
    <property type="entry name" value="Alkaline Phosphatase, subunit A"/>
    <property type="match status" value="1"/>
</dbReference>
<dbReference type="EMBL" id="CAAHFH010000001">
    <property type="protein sequence ID" value="VGO18105.1"/>
    <property type="molecule type" value="Genomic_DNA"/>
</dbReference>
<gene>
    <name evidence="1" type="ORF">SCARR_00156</name>
</gene>
<dbReference type="Proteomes" id="UP000346198">
    <property type="component" value="Unassembled WGS sequence"/>
</dbReference>
<evidence type="ECO:0000313" key="1">
    <source>
        <dbReference type="EMBL" id="VGO18105.1"/>
    </source>
</evidence>
<dbReference type="AlphaFoldDB" id="A0A6C2UD97"/>
<organism evidence="1 2">
    <name type="scientific">Pontiella sulfatireligans</name>
    <dbReference type="NCBI Taxonomy" id="2750658"/>
    <lineage>
        <taxon>Bacteria</taxon>
        <taxon>Pseudomonadati</taxon>
        <taxon>Kiritimatiellota</taxon>
        <taxon>Kiritimatiellia</taxon>
        <taxon>Kiritimatiellales</taxon>
        <taxon>Pontiellaceae</taxon>
        <taxon>Pontiella</taxon>
    </lineage>
</organism>
<name>A0A6C2UD97_9BACT</name>
<protein>
    <submittedName>
        <fullName evidence="1">Uncharacterized protein</fullName>
    </submittedName>
</protein>
<dbReference type="RefSeq" id="WP_136059627.1">
    <property type="nucleotide sequence ID" value="NZ_CAAHFH010000001.1"/>
</dbReference>
<dbReference type="SUPFAM" id="SSF53649">
    <property type="entry name" value="Alkaline phosphatase-like"/>
    <property type="match status" value="1"/>
</dbReference>
<reference evidence="1 2" key="1">
    <citation type="submission" date="2019-04" db="EMBL/GenBank/DDBJ databases">
        <authorList>
            <person name="Van Vliet M D."/>
        </authorList>
    </citation>
    <scope>NUCLEOTIDE SEQUENCE [LARGE SCALE GENOMIC DNA]</scope>
    <source>
        <strain evidence="1 2">F21</strain>
    </source>
</reference>
<evidence type="ECO:0000313" key="2">
    <source>
        <dbReference type="Proteomes" id="UP000346198"/>
    </source>
</evidence>
<keyword evidence="2" id="KW-1185">Reference proteome</keyword>
<accession>A0A6C2UD97</accession>
<proteinExistence type="predicted"/>